<dbReference type="Proteomes" id="UP001151532">
    <property type="component" value="Chromosome 13"/>
</dbReference>
<protein>
    <submittedName>
        <fullName evidence="1">Uncharacterized protein</fullName>
    </submittedName>
</protein>
<proteinExistence type="predicted"/>
<organism evidence="1 2">
    <name type="scientific">Salix purpurea</name>
    <name type="common">Purple osier willow</name>
    <dbReference type="NCBI Taxonomy" id="77065"/>
    <lineage>
        <taxon>Eukaryota</taxon>
        <taxon>Viridiplantae</taxon>
        <taxon>Streptophyta</taxon>
        <taxon>Embryophyta</taxon>
        <taxon>Tracheophyta</taxon>
        <taxon>Spermatophyta</taxon>
        <taxon>Magnoliopsida</taxon>
        <taxon>eudicotyledons</taxon>
        <taxon>Gunneridae</taxon>
        <taxon>Pentapetalae</taxon>
        <taxon>rosids</taxon>
        <taxon>fabids</taxon>
        <taxon>Malpighiales</taxon>
        <taxon>Salicaceae</taxon>
        <taxon>Saliceae</taxon>
        <taxon>Salix</taxon>
    </lineage>
</organism>
<sequence>MEWHGTHNGGCLNGSSCLQSAGCKLIFPEFYHQVIATRIYYFGIRIYCLFWKSRVQFCFVEVRQYTRTLVKVYTLVN</sequence>
<comment type="caution">
    <text evidence="1">The sequence shown here is derived from an EMBL/GenBank/DDBJ whole genome shotgun (WGS) entry which is preliminary data.</text>
</comment>
<gene>
    <name evidence="1" type="ORF">OIU79_024571</name>
</gene>
<reference evidence="1" key="1">
    <citation type="submission" date="2022-11" db="EMBL/GenBank/DDBJ databases">
        <authorList>
            <person name="Hyden B.L."/>
            <person name="Feng K."/>
            <person name="Yates T."/>
            <person name="Jawdy S."/>
            <person name="Smart L.B."/>
            <person name="Muchero W."/>
        </authorList>
    </citation>
    <scope>NUCLEOTIDE SEQUENCE</scope>
    <source>
        <tissue evidence="1">Shoot tip</tissue>
    </source>
</reference>
<dbReference type="AlphaFoldDB" id="A0A9Q1AAN0"/>
<dbReference type="EMBL" id="JAPFFK010000005">
    <property type="protein sequence ID" value="KAJ6764054.1"/>
    <property type="molecule type" value="Genomic_DNA"/>
</dbReference>
<name>A0A9Q1AAN0_SALPP</name>
<keyword evidence="2" id="KW-1185">Reference proteome</keyword>
<reference evidence="1" key="2">
    <citation type="journal article" date="2023" name="Int. J. Mol. Sci.">
        <title>De Novo Assembly and Annotation of 11 Diverse Shrub Willow (Salix) Genomes Reveals Novel Gene Organization in Sex-Linked Regions.</title>
        <authorList>
            <person name="Hyden B."/>
            <person name="Feng K."/>
            <person name="Yates T.B."/>
            <person name="Jawdy S."/>
            <person name="Cereghino C."/>
            <person name="Smart L.B."/>
            <person name="Muchero W."/>
        </authorList>
    </citation>
    <scope>NUCLEOTIDE SEQUENCE</scope>
    <source>
        <tissue evidence="1">Shoot tip</tissue>
    </source>
</reference>
<accession>A0A9Q1AAN0</accession>
<evidence type="ECO:0000313" key="1">
    <source>
        <dbReference type="EMBL" id="KAJ6764054.1"/>
    </source>
</evidence>
<evidence type="ECO:0000313" key="2">
    <source>
        <dbReference type="Proteomes" id="UP001151532"/>
    </source>
</evidence>